<protein>
    <recommendedName>
        <fullName evidence="2">Polysaccharide lyase</fullName>
    </recommendedName>
</protein>
<reference evidence="1" key="1">
    <citation type="submission" date="2018-06" db="EMBL/GenBank/DDBJ databases">
        <authorList>
            <person name="Zhirakovskaya E."/>
        </authorList>
    </citation>
    <scope>NUCLEOTIDE SEQUENCE</scope>
</reference>
<gene>
    <name evidence="1" type="ORF">MNBD_BACTEROID06-1694</name>
</gene>
<dbReference type="PROSITE" id="PS51257">
    <property type="entry name" value="PROKAR_LIPOPROTEIN"/>
    <property type="match status" value="1"/>
</dbReference>
<evidence type="ECO:0000313" key="1">
    <source>
        <dbReference type="EMBL" id="VAW28240.1"/>
    </source>
</evidence>
<dbReference type="AlphaFoldDB" id="A0A3B0UGH4"/>
<evidence type="ECO:0008006" key="2">
    <source>
        <dbReference type="Google" id="ProtNLM"/>
    </source>
</evidence>
<accession>A0A3B0UGH4</accession>
<organism evidence="1">
    <name type="scientific">hydrothermal vent metagenome</name>
    <dbReference type="NCBI Taxonomy" id="652676"/>
    <lineage>
        <taxon>unclassified sequences</taxon>
        <taxon>metagenomes</taxon>
        <taxon>ecological metagenomes</taxon>
    </lineage>
</organism>
<dbReference type="EMBL" id="UOES01000370">
    <property type="protein sequence ID" value="VAW28240.1"/>
    <property type="molecule type" value="Genomic_DNA"/>
</dbReference>
<name>A0A3B0UGH4_9ZZZZ</name>
<sequence>MFKLNAYLSLFAIFLLSCSKDVVDIEKQIFASSFESVDDFAGYYITPVGHKNTSFQELSDSIVHSGTFAHKAWIDGANDPSTPSINNNHRGYPTIQLYKNEKGSFQSPVYITLWVWLDMELKTSTTGGDNDWFSFATFTDDESDNWNRTVLVNLSHDGFVHLQHTLSAGVSEYYFQTSTLKFPQKEWVELKIYLDFADGKYAKVWQNGELVSHARIDNVENKIAQAHFGLYCPPQMVSGTVFNDDLVIEMVDKE</sequence>
<proteinExistence type="predicted"/>